<dbReference type="EMBL" id="CABDVU010000001">
    <property type="protein sequence ID" value="VTN10715.1"/>
    <property type="molecule type" value="Genomic_DNA"/>
</dbReference>
<sequence>MPFEDGFFFFTESFTSFGFDDLQLGGGLGAATQETFNFLLNLIGRNFLPVDDNFVFFQQESLTESRYPGMLKCLKS</sequence>
<name>A0A4U9D4N0_RAOTE</name>
<evidence type="ECO:0000313" key="1">
    <source>
        <dbReference type="EMBL" id="VTN10715.1"/>
    </source>
</evidence>
<dbReference type="Proteomes" id="UP000339249">
    <property type="component" value="Unassembled WGS sequence"/>
</dbReference>
<organism evidence="1 2">
    <name type="scientific">Raoultella terrigena</name>
    <name type="common">Klebsiella terrigena</name>
    <dbReference type="NCBI Taxonomy" id="577"/>
    <lineage>
        <taxon>Bacteria</taxon>
        <taxon>Pseudomonadati</taxon>
        <taxon>Pseudomonadota</taxon>
        <taxon>Gammaproteobacteria</taxon>
        <taxon>Enterobacterales</taxon>
        <taxon>Enterobacteriaceae</taxon>
        <taxon>Klebsiella/Raoultella group</taxon>
        <taxon>Raoultella</taxon>
    </lineage>
</organism>
<proteinExistence type="predicted"/>
<protein>
    <submittedName>
        <fullName evidence="1">Uncharacterized protein</fullName>
    </submittedName>
</protein>
<evidence type="ECO:0000313" key="2">
    <source>
        <dbReference type="Proteomes" id="UP000339249"/>
    </source>
</evidence>
<dbReference type="AlphaFoldDB" id="A0A4U9D4N0"/>
<reference evidence="1 2" key="1">
    <citation type="submission" date="2019-04" db="EMBL/GenBank/DDBJ databases">
        <authorList>
            <consortium name="Pathogen Informatics"/>
        </authorList>
    </citation>
    <scope>NUCLEOTIDE SEQUENCE [LARGE SCALE GENOMIC DNA]</scope>
    <source>
        <strain evidence="1 2">NCTC9185</strain>
    </source>
</reference>
<gene>
    <name evidence="1" type="ORF">NCTC9185_02647</name>
</gene>
<accession>A0A4U9D4N0</accession>